<keyword evidence="2" id="KW-1185">Reference proteome</keyword>
<dbReference type="Proteomes" id="UP000192660">
    <property type="component" value="Unassembled WGS sequence"/>
</dbReference>
<sequence length="190" mass="22027">MSFSRLMAPDYFQSGVFLFPDSERGIIMSVERLQSESWILPITSSDWLEEHQLFNLTPHYFRKLTAPEFTIAVVNRHNRLIGTIGYREVLQELLDTGSQVTQSLWPPFTSVEESEWSWMKRIQNFTPIPAGLLMRPAPPILTPPWDLWRAASLLTMTSHDVLWAVDERKVPQGKITIGSLQYHPEWNMLT</sequence>
<name>A0A1W1W921_SULTA</name>
<organism evidence="1 2">
    <name type="scientific">Sulfobacillus thermosulfidooxidans (strain DSM 9293 / VKM B-1269 / AT-1)</name>
    <dbReference type="NCBI Taxonomy" id="929705"/>
    <lineage>
        <taxon>Bacteria</taxon>
        <taxon>Bacillati</taxon>
        <taxon>Bacillota</taxon>
        <taxon>Clostridia</taxon>
        <taxon>Eubacteriales</taxon>
        <taxon>Clostridiales Family XVII. Incertae Sedis</taxon>
        <taxon>Sulfobacillus</taxon>
    </lineage>
</organism>
<dbReference type="AlphaFoldDB" id="A0A1W1W921"/>
<evidence type="ECO:0008006" key="3">
    <source>
        <dbReference type="Google" id="ProtNLM"/>
    </source>
</evidence>
<dbReference type="SUPFAM" id="SSF54631">
    <property type="entry name" value="CBS-domain pair"/>
    <property type="match status" value="1"/>
</dbReference>
<gene>
    <name evidence="1" type="ORF">SAMN00768000_0462</name>
</gene>
<dbReference type="InterPro" id="IPR046342">
    <property type="entry name" value="CBS_dom_sf"/>
</dbReference>
<protein>
    <recommendedName>
        <fullName evidence="3">CBS domain-containing protein</fullName>
    </recommendedName>
</protein>
<reference evidence="2" key="1">
    <citation type="submission" date="2017-04" db="EMBL/GenBank/DDBJ databases">
        <authorList>
            <person name="Varghese N."/>
            <person name="Submissions S."/>
        </authorList>
    </citation>
    <scope>NUCLEOTIDE SEQUENCE [LARGE SCALE GENOMIC DNA]</scope>
    <source>
        <strain evidence="2">DSM 9293</strain>
    </source>
</reference>
<accession>A0A1W1W921</accession>
<evidence type="ECO:0000313" key="2">
    <source>
        <dbReference type="Proteomes" id="UP000192660"/>
    </source>
</evidence>
<evidence type="ECO:0000313" key="1">
    <source>
        <dbReference type="EMBL" id="SMC02243.1"/>
    </source>
</evidence>
<dbReference type="EMBL" id="FWWY01000001">
    <property type="protein sequence ID" value="SMC02243.1"/>
    <property type="molecule type" value="Genomic_DNA"/>
</dbReference>
<proteinExistence type="predicted"/>